<evidence type="ECO:0000313" key="2">
    <source>
        <dbReference type="EMBL" id="TRX89678.1"/>
    </source>
</evidence>
<feature type="compositionally biased region" description="Polar residues" evidence="1">
    <location>
        <begin position="18"/>
        <end position="29"/>
    </location>
</feature>
<reference evidence="3" key="1">
    <citation type="submission" date="2019-06" db="EMBL/GenBank/DDBJ databases">
        <title>Draft genome sequence of the griseofulvin-producing fungus Xylaria cubensis strain G536.</title>
        <authorList>
            <person name="Mead M.E."/>
            <person name="Raja H.A."/>
            <person name="Steenwyk J.L."/>
            <person name="Knowles S.L."/>
            <person name="Oberlies N.H."/>
            <person name="Rokas A."/>
        </authorList>
    </citation>
    <scope>NUCLEOTIDE SEQUENCE [LARGE SCALE GENOMIC DNA]</scope>
    <source>
        <strain evidence="3">G536</strain>
    </source>
</reference>
<feature type="compositionally biased region" description="Basic residues" evidence="1">
    <location>
        <begin position="174"/>
        <end position="184"/>
    </location>
</feature>
<feature type="compositionally biased region" description="Basic and acidic residues" evidence="1">
    <location>
        <begin position="1"/>
        <end position="14"/>
    </location>
</feature>
<dbReference type="OrthoDB" id="4757321at2759"/>
<evidence type="ECO:0000313" key="3">
    <source>
        <dbReference type="Proteomes" id="UP000319160"/>
    </source>
</evidence>
<dbReference type="AlphaFoldDB" id="A0A553HNY5"/>
<gene>
    <name evidence="2" type="ORF">FHL15_009428</name>
</gene>
<proteinExistence type="predicted"/>
<evidence type="ECO:0000256" key="1">
    <source>
        <dbReference type="SAM" id="MobiDB-lite"/>
    </source>
</evidence>
<feature type="region of interest" description="Disordered" evidence="1">
    <location>
        <begin position="1"/>
        <end position="31"/>
    </location>
</feature>
<accession>A0A553HNY5</accession>
<dbReference type="Proteomes" id="UP000319160">
    <property type="component" value="Unassembled WGS sequence"/>
</dbReference>
<name>A0A553HNY5_9PEZI</name>
<sequence length="198" mass="22036">MLIDSRPSHKENPCEPHSTASPANPTLGTESEPELCENLSAIATQRAQLAFSADEMTPLERYYCHVETYEQLVMGQIGDRQSFTRLNELDTSLDAATKLLGGITPQASTSSWSMLSSLCEDTNMTPALELDHLILLNDSPEWQAVPQEEQAKHLHKIAKLRRRVKAEGNPRNMKSVRVRKRGKNNHVSNEAMGNNSAI</sequence>
<dbReference type="EMBL" id="VFLP01000064">
    <property type="protein sequence ID" value="TRX89678.1"/>
    <property type="molecule type" value="Genomic_DNA"/>
</dbReference>
<organism evidence="2 3">
    <name type="scientific">Xylaria flabelliformis</name>
    <dbReference type="NCBI Taxonomy" id="2512241"/>
    <lineage>
        <taxon>Eukaryota</taxon>
        <taxon>Fungi</taxon>
        <taxon>Dikarya</taxon>
        <taxon>Ascomycota</taxon>
        <taxon>Pezizomycotina</taxon>
        <taxon>Sordariomycetes</taxon>
        <taxon>Xylariomycetidae</taxon>
        <taxon>Xylariales</taxon>
        <taxon>Xylariaceae</taxon>
        <taxon>Xylaria</taxon>
    </lineage>
</organism>
<comment type="caution">
    <text evidence="2">The sequence shown here is derived from an EMBL/GenBank/DDBJ whole genome shotgun (WGS) entry which is preliminary data.</text>
</comment>
<feature type="region of interest" description="Disordered" evidence="1">
    <location>
        <begin position="163"/>
        <end position="198"/>
    </location>
</feature>
<keyword evidence="3" id="KW-1185">Reference proteome</keyword>
<protein>
    <submittedName>
        <fullName evidence="2">Uncharacterized protein</fullName>
    </submittedName>
</protein>
<feature type="compositionally biased region" description="Polar residues" evidence="1">
    <location>
        <begin position="185"/>
        <end position="198"/>
    </location>
</feature>